<dbReference type="InParanoid" id="F5Y9P6"/>
<sequence>MTRKDFVELLIDDRDGNIHRKLPGGKKLYFIAKPKEARNLAIIPEHETFGPKSVPGLKAERIPNIPRNFYRL</sequence>
<keyword evidence="2" id="KW-1185">Reference proteome</keyword>
<dbReference type="RefSeq" id="WP_015711185.1">
    <property type="nucleotide sequence ID" value="NC_015577.1"/>
</dbReference>
<evidence type="ECO:0000313" key="2">
    <source>
        <dbReference type="Proteomes" id="UP000009222"/>
    </source>
</evidence>
<organism evidence="1 2">
    <name type="scientific">Leadbettera azotonutricia (strain ATCC BAA-888 / DSM 13862 / ZAS-9)</name>
    <name type="common">Treponema azotonutricium</name>
    <dbReference type="NCBI Taxonomy" id="545695"/>
    <lineage>
        <taxon>Bacteria</taxon>
        <taxon>Pseudomonadati</taxon>
        <taxon>Spirochaetota</taxon>
        <taxon>Spirochaetia</taxon>
        <taxon>Spirochaetales</taxon>
        <taxon>Breznakiellaceae</taxon>
        <taxon>Leadbettera</taxon>
    </lineage>
</organism>
<dbReference type="HOGENOM" id="CLU_2721080_0_0_12"/>
<gene>
    <name evidence="1" type="ordered locus">TREAZ_0782</name>
</gene>
<dbReference type="AlphaFoldDB" id="F5Y9P6"/>
<reference evidence="2" key="1">
    <citation type="submission" date="2009-12" db="EMBL/GenBank/DDBJ databases">
        <title>Complete sequence of Treponema azotonutricium strain ZAS-9.</title>
        <authorList>
            <person name="Tetu S.G."/>
            <person name="Matson E."/>
            <person name="Ren Q."/>
            <person name="Seshadri R."/>
            <person name="Elbourne L."/>
            <person name="Hassan K.A."/>
            <person name="Durkin A."/>
            <person name="Radune D."/>
            <person name="Mohamoud Y."/>
            <person name="Shay R."/>
            <person name="Jin S."/>
            <person name="Zhang X."/>
            <person name="Lucey K."/>
            <person name="Ballor N.R."/>
            <person name="Ottesen E."/>
            <person name="Rosenthal R."/>
            <person name="Allen A."/>
            <person name="Leadbetter J.R."/>
            <person name="Paulsen I.T."/>
        </authorList>
    </citation>
    <scope>NUCLEOTIDE SEQUENCE [LARGE SCALE GENOMIC DNA]</scope>
    <source>
        <strain evidence="2">ATCC BAA-888 / DSM 13862 / ZAS-9</strain>
    </source>
</reference>
<evidence type="ECO:0000313" key="1">
    <source>
        <dbReference type="EMBL" id="AEF82701.1"/>
    </source>
</evidence>
<dbReference type="KEGG" id="taz:TREAZ_0782"/>
<dbReference type="STRING" id="545695.TREAZ_0782"/>
<dbReference type="EMBL" id="CP001841">
    <property type="protein sequence ID" value="AEF82701.1"/>
    <property type="molecule type" value="Genomic_DNA"/>
</dbReference>
<reference evidence="1 2" key="2">
    <citation type="journal article" date="2011" name="ISME J.">
        <title>RNA-seq reveals cooperative metabolic interactions between two termite-gut spirochete species in co-culture.</title>
        <authorList>
            <person name="Rosenthal A.Z."/>
            <person name="Matson E.G."/>
            <person name="Eldar A."/>
            <person name="Leadbetter J.R."/>
        </authorList>
    </citation>
    <scope>NUCLEOTIDE SEQUENCE [LARGE SCALE GENOMIC DNA]</scope>
    <source>
        <strain evidence="2">ATCC BAA-888 / DSM 13862 / ZAS-9</strain>
    </source>
</reference>
<name>F5Y9P6_LEAAZ</name>
<proteinExistence type="predicted"/>
<dbReference type="Proteomes" id="UP000009222">
    <property type="component" value="Chromosome"/>
</dbReference>
<protein>
    <submittedName>
        <fullName evidence="1">Uncharacterized protein</fullName>
    </submittedName>
</protein>
<accession>F5Y9P6</accession>